<keyword evidence="4" id="KW-0472">Membrane</keyword>
<dbReference type="AlphaFoldDB" id="A0A9Q3C168"/>
<dbReference type="Pfam" id="PF07731">
    <property type="entry name" value="Cu-oxidase_2"/>
    <property type="match status" value="1"/>
</dbReference>
<sequence length="791" mass="88238">MNCFPSLTVHRLSLRGHPWVTESCPTWHLIIFVECLIKWDKRWNDGHGLSIGVYPAFDGASLIATRYGPAGGRFQLHILTRIIQIGWPIAWQEQQTDGCSNAFAVEHRQCQPRQISSLDMAVFRRLLREASGIKRRYSKCLPVYTVFSMYFFGSPHSALWAFVFGVALKSQCALTTYSSRTSEHSLSSKGVTVNSPELVLSPQHVIANSPQLRSYEWAVTNTTASFDGYTRNVLIINNQFPGPLIEVNEGDTIRVKVTNHLNTPLSIHWHGIFQRGSQWMDGPEGITQCPLQPGVSFEYQFQVRGQFGTFWYHVRHLEIYLARMSPMALSNNLSSYNYNFFIKAHSGNLLSDGIQGPLIVHSQRDPLVRGRDFDQDMILQINDWFHDPSTYVIQKLLSAEGYNGSIAAPSPNSALINGIGFFNCQKYANGQSCKTNQKPLEITVEPNQRTRLRIIQGGSHAMFRVSIDNHPLQIIEADSTPVKLSQAVHRVPIHNGERYSVLLDTQNDKPGDSFYLRAAMDTDCFAWLAPGMDTSEGNTALAIVRVKSSISVEAGFKPSTRDWSDILGGSCIDLNSSLLTPRIDPQLGNNVLGKIFFNVSFGSLIDPQAKAPKNILGRFFVNSITASIHPQKPLLHQFLDGGQGFSNNSDIASLIIDKPGVWDVIINNLDQALDHPIHLHGMDTCMVSLAKGFLNESNATKISYDDRRPLCRDVHVIPGGSFIVLRIMASNPGIWFFHCHIGFHLASGFAGVVIIQPDFLKTISLPSANQKLCVTRSSTNQGAKRKRKTNY</sequence>
<proteinExistence type="inferred from homology"/>
<keyword evidence="3" id="KW-0325">Glycoprotein</keyword>
<dbReference type="GO" id="GO:0016491">
    <property type="term" value="F:oxidoreductase activity"/>
    <property type="evidence" value="ECO:0007669"/>
    <property type="project" value="InterPro"/>
</dbReference>
<keyword evidence="4" id="KW-0812">Transmembrane</keyword>
<name>A0A9Q3C168_9BASI</name>
<accession>A0A9Q3C168</accession>
<feature type="transmembrane region" description="Helical" evidence="4">
    <location>
        <begin position="735"/>
        <end position="755"/>
    </location>
</feature>
<feature type="domain" description="Plastocyanin-like" evidence="6">
    <location>
        <begin position="630"/>
        <end position="757"/>
    </location>
</feature>
<evidence type="ECO:0000259" key="7">
    <source>
        <dbReference type="Pfam" id="PF07732"/>
    </source>
</evidence>
<feature type="domain" description="Plastocyanin-like" evidence="5">
    <location>
        <begin position="377"/>
        <end position="521"/>
    </location>
</feature>
<keyword evidence="4" id="KW-1133">Transmembrane helix</keyword>
<dbReference type="PANTHER" id="PTHR11709:SF414">
    <property type="entry name" value="ADR239WP"/>
    <property type="match status" value="1"/>
</dbReference>
<comment type="caution">
    <text evidence="8">The sequence shown here is derived from an EMBL/GenBank/DDBJ whole genome shotgun (WGS) entry which is preliminary data.</text>
</comment>
<dbReference type="Pfam" id="PF00394">
    <property type="entry name" value="Cu-oxidase"/>
    <property type="match status" value="1"/>
</dbReference>
<dbReference type="SUPFAM" id="SSF49503">
    <property type="entry name" value="Cupredoxins"/>
    <property type="match status" value="3"/>
</dbReference>
<evidence type="ECO:0000313" key="8">
    <source>
        <dbReference type="EMBL" id="MBW0475053.1"/>
    </source>
</evidence>
<evidence type="ECO:0000259" key="6">
    <source>
        <dbReference type="Pfam" id="PF07731"/>
    </source>
</evidence>
<dbReference type="Pfam" id="PF07732">
    <property type="entry name" value="Cu-oxidase_3"/>
    <property type="match status" value="1"/>
</dbReference>
<evidence type="ECO:0000313" key="9">
    <source>
        <dbReference type="Proteomes" id="UP000765509"/>
    </source>
</evidence>
<evidence type="ECO:0000256" key="3">
    <source>
        <dbReference type="ARBA" id="ARBA00023180"/>
    </source>
</evidence>
<organism evidence="8 9">
    <name type="scientific">Austropuccinia psidii MF-1</name>
    <dbReference type="NCBI Taxonomy" id="1389203"/>
    <lineage>
        <taxon>Eukaryota</taxon>
        <taxon>Fungi</taxon>
        <taxon>Dikarya</taxon>
        <taxon>Basidiomycota</taxon>
        <taxon>Pucciniomycotina</taxon>
        <taxon>Pucciniomycetes</taxon>
        <taxon>Pucciniales</taxon>
        <taxon>Sphaerophragmiaceae</taxon>
        <taxon>Austropuccinia</taxon>
    </lineage>
</organism>
<keyword evidence="2" id="KW-0186">Copper</keyword>
<dbReference type="InterPro" id="IPR011706">
    <property type="entry name" value="Cu-oxidase_C"/>
</dbReference>
<dbReference type="Proteomes" id="UP000765509">
    <property type="component" value="Unassembled WGS sequence"/>
</dbReference>
<protein>
    <submittedName>
        <fullName evidence="8">Uncharacterized protein</fullName>
    </submittedName>
</protein>
<dbReference type="InterPro" id="IPR011707">
    <property type="entry name" value="Cu-oxidase-like_N"/>
</dbReference>
<evidence type="ECO:0000259" key="5">
    <source>
        <dbReference type="Pfam" id="PF00394"/>
    </source>
</evidence>
<dbReference type="PANTHER" id="PTHR11709">
    <property type="entry name" value="MULTI-COPPER OXIDASE"/>
    <property type="match status" value="1"/>
</dbReference>
<dbReference type="OrthoDB" id="2121828at2759"/>
<dbReference type="GO" id="GO:0005507">
    <property type="term" value="F:copper ion binding"/>
    <property type="evidence" value="ECO:0007669"/>
    <property type="project" value="InterPro"/>
</dbReference>
<dbReference type="CDD" id="cd13883">
    <property type="entry name" value="CuRO_2_Diphenol_Ox"/>
    <property type="match status" value="1"/>
</dbReference>
<dbReference type="Gene3D" id="2.60.40.420">
    <property type="entry name" value="Cupredoxins - blue copper proteins"/>
    <property type="match status" value="3"/>
</dbReference>
<gene>
    <name evidence="8" type="ORF">O181_014768</name>
</gene>
<evidence type="ECO:0000256" key="2">
    <source>
        <dbReference type="ARBA" id="ARBA00023008"/>
    </source>
</evidence>
<reference evidence="8" key="1">
    <citation type="submission" date="2021-03" db="EMBL/GenBank/DDBJ databases">
        <title>Draft genome sequence of rust myrtle Austropuccinia psidii MF-1, a brazilian biotype.</title>
        <authorList>
            <person name="Quecine M.C."/>
            <person name="Pachon D.M.R."/>
            <person name="Bonatelli M.L."/>
            <person name="Correr F.H."/>
            <person name="Franceschini L.M."/>
            <person name="Leite T.F."/>
            <person name="Margarido G.R.A."/>
            <person name="Almeida C.A."/>
            <person name="Ferrarezi J.A."/>
            <person name="Labate C.A."/>
        </authorList>
    </citation>
    <scope>NUCLEOTIDE SEQUENCE</scope>
    <source>
        <strain evidence="8">MF-1</strain>
    </source>
</reference>
<evidence type="ECO:0000256" key="4">
    <source>
        <dbReference type="SAM" id="Phobius"/>
    </source>
</evidence>
<dbReference type="EMBL" id="AVOT02003969">
    <property type="protein sequence ID" value="MBW0475053.1"/>
    <property type="molecule type" value="Genomic_DNA"/>
</dbReference>
<dbReference type="InterPro" id="IPR001117">
    <property type="entry name" value="Cu-oxidase_2nd"/>
</dbReference>
<feature type="domain" description="Plastocyanin-like" evidence="7">
    <location>
        <begin position="219"/>
        <end position="314"/>
    </location>
</feature>
<dbReference type="InterPro" id="IPR045087">
    <property type="entry name" value="Cu-oxidase_fam"/>
</dbReference>
<comment type="similarity">
    <text evidence="1">Belongs to the multicopper oxidase family.</text>
</comment>
<evidence type="ECO:0000256" key="1">
    <source>
        <dbReference type="ARBA" id="ARBA00010609"/>
    </source>
</evidence>
<dbReference type="InterPro" id="IPR008972">
    <property type="entry name" value="Cupredoxin"/>
</dbReference>
<keyword evidence="9" id="KW-1185">Reference proteome</keyword>